<keyword evidence="6" id="KW-0791">Threonine biosynthesis</keyword>
<sequence>RLAVPMFLFSNSYEHYLLMVSSILHTIEGISESLIFDKYGLSEKDIAAVLDETGTPAGWYPLIQGYEAIPSLPDDLAQLPDEIVALLAGCERRAYPEAELTHVKNKLRSLYKAGSGAKEEGEWTELGDSREDFEEQATAGALIPIPTETFLEELSQKIKIHPISIYRLLKEGIEEHAWRCLPEEKRIQEDRFTVLVLQLLGHRWPVQIEQGEAVPEWADQDGIIPITEGCGEKTLLERIRERIVHEFPADTVAQMVKNAFNFPVKLVEVEKNIYCLELFHGPTLAFKDFGGRFMAECLAQFSQGEKTTILTATSGDTGAAVAHAFYNKPNIDVVILYPKGKISLAQQKLFTTLGNNIHCYAVDGSFDDCQAMVKNAFLDDEVKSRLGLNSANSINISRLVAQVCYYFEAIAQLPKQQRANAHISVPSGNFGNVCAAMIGAVIGLPVAKLSATTNQNDTVPRFMLDKNWAPNAT</sequence>
<dbReference type="SUPFAM" id="SSF53686">
    <property type="entry name" value="Tryptophan synthase beta subunit-like PLP-dependent enzymes"/>
    <property type="match status" value="1"/>
</dbReference>
<feature type="non-terminal residue" evidence="9">
    <location>
        <position position="1"/>
    </location>
</feature>
<dbReference type="GO" id="GO:0009088">
    <property type="term" value="P:threonine biosynthetic process"/>
    <property type="evidence" value="ECO:0007669"/>
    <property type="project" value="UniProtKB-UniPathway"/>
</dbReference>
<evidence type="ECO:0000256" key="6">
    <source>
        <dbReference type="ARBA" id="ARBA00022697"/>
    </source>
</evidence>
<evidence type="ECO:0000256" key="5">
    <source>
        <dbReference type="ARBA" id="ARBA00022605"/>
    </source>
</evidence>
<dbReference type="UniPathway" id="UPA00050">
    <property type="reaction ID" value="UER00065"/>
</dbReference>
<organism evidence="9">
    <name type="scientific">marine sediment metagenome</name>
    <dbReference type="NCBI Taxonomy" id="412755"/>
    <lineage>
        <taxon>unclassified sequences</taxon>
        <taxon>metagenomes</taxon>
        <taxon>ecological metagenomes</taxon>
    </lineage>
</organism>
<dbReference type="InterPro" id="IPR051166">
    <property type="entry name" value="Threonine_Synthase"/>
</dbReference>
<dbReference type="PROSITE" id="PS00165">
    <property type="entry name" value="DEHYDRATASE_SER_THR"/>
    <property type="match status" value="1"/>
</dbReference>
<dbReference type="GO" id="GO:0030170">
    <property type="term" value="F:pyridoxal phosphate binding"/>
    <property type="evidence" value="ECO:0007669"/>
    <property type="project" value="InterPro"/>
</dbReference>
<keyword evidence="5" id="KW-0028">Amino-acid biosynthesis</keyword>
<feature type="domain" description="Tryptophan synthase beta chain-like PALP" evidence="8">
    <location>
        <begin position="270"/>
        <end position="461"/>
    </location>
</feature>
<evidence type="ECO:0000256" key="4">
    <source>
        <dbReference type="ARBA" id="ARBA00013028"/>
    </source>
</evidence>
<evidence type="ECO:0000313" key="9">
    <source>
        <dbReference type="EMBL" id="KKL08820.1"/>
    </source>
</evidence>
<comment type="caution">
    <text evidence="9">The sequence shown here is derived from an EMBL/GenBank/DDBJ whole genome shotgun (WGS) entry which is preliminary data.</text>
</comment>
<gene>
    <name evidence="9" type="ORF">LCGC14_2572040</name>
</gene>
<evidence type="ECO:0000256" key="1">
    <source>
        <dbReference type="ARBA" id="ARBA00001933"/>
    </source>
</evidence>
<dbReference type="PANTHER" id="PTHR42690:SF1">
    <property type="entry name" value="THREONINE SYNTHASE-LIKE 2"/>
    <property type="match status" value="1"/>
</dbReference>
<dbReference type="FunFam" id="3.40.50.1100:FF:000022">
    <property type="entry name" value="Threonine synthase"/>
    <property type="match status" value="1"/>
</dbReference>
<dbReference type="InterPro" id="IPR036052">
    <property type="entry name" value="TrpB-like_PALP_sf"/>
</dbReference>
<keyword evidence="7" id="KW-0663">Pyridoxal phosphate</keyword>
<dbReference type="InterPro" id="IPR001926">
    <property type="entry name" value="TrpB-like_PALP"/>
</dbReference>
<dbReference type="Pfam" id="PF00291">
    <property type="entry name" value="PALP"/>
    <property type="match status" value="1"/>
</dbReference>
<evidence type="ECO:0000256" key="3">
    <source>
        <dbReference type="ARBA" id="ARBA00005517"/>
    </source>
</evidence>
<evidence type="ECO:0000259" key="8">
    <source>
        <dbReference type="Pfam" id="PF00291"/>
    </source>
</evidence>
<evidence type="ECO:0000256" key="2">
    <source>
        <dbReference type="ARBA" id="ARBA00004979"/>
    </source>
</evidence>
<dbReference type="EMBL" id="LAZR01042724">
    <property type="protein sequence ID" value="KKL08820.1"/>
    <property type="molecule type" value="Genomic_DNA"/>
</dbReference>
<comment type="pathway">
    <text evidence="2">Amino-acid biosynthesis; L-threonine biosynthesis; L-threonine from L-aspartate: step 5/5.</text>
</comment>
<dbReference type="GO" id="GO:0004795">
    <property type="term" value="F:threonine synthase activity"/>
    <property type="evidence" value="ECO:0007669"/>
    <property type="project" value="UniProtKB-EC"/>
</dbReference>
<dbReference type="InterPro" id="IPR000634">
    <property type="entry name" value="Ser/Thr_deHydtase_PyrdxlP-BS"/>
</dbReference>
<dbReference type="EC" id="4.2.3.1" evidence="4"/>
<evidence type="ECO:0000256" key="7">
    <source>
        <dbReference type="ARBA" id="ARBA00022898"/>
    </source>
</evidence>
<proteinExistence type="inferred from homology"/>
<comment type="cofactor">
    <cofactor evidence="1">
        <name>pyridoxal 5'-phosphate</name>
        <dbReference type="ChEBI" id="CHEBI:597326"/>
    </cofactor>
</comment>
<dbReference type="InterPro" id="IPR004450">
    <property type="entry name" value="Thr_synthase-like"/>
</dbReference>
<dbReference type="PANTHER" id="PTHR42690">
    <property type="entry name" value="THREONINE SYNTHASE FAMILY MEMBER"/>
    <property type="match status" value="1"/>
</dbReference>
<accession>A0A0F9AHD6</accession>
<name>A0A0F9AHD6_9ZZZZ</name>
<dbReference type="Gene3D" id="3.40.50.1100">
    <property type="match status" value="1"/>
</dbReference>
<reference evidence="9" key="1">
    <citation type="journal article" date="2015" name="Nature">
        <title>Complex archaea that bridge the gap between prokaryotes and eukaryotes.</title>
        <authorList>
            <person name="Spang A."/>
            <person name="Saw J.H."/>
            <person name="Jorgensen S.L."/>
            <person name="Zaremba-Niedzwiedzka K."/>
            <person name="Martijn J."/>
            <person name="Lind A.E."/>
            <person name="van Eijk R."/>
            <person name="Schleper C."/>
            <person name="Guy L."/>
            <person name="Ettema T.J."/>
        </authorList>
    </citation>
    <scope>NUCLEOTIDE SEQUENCE</scope>
</reference>
<dbReference type="NCBIfam" id="TIGR00260">
    <property type="entry name" value="thrC"/>
    <property type="match status" value="1"/>
</dbReference>
<protein>
    <recommendedName>
        <fullName evidence="4">threonine synthase</fullName>
        <ecNumber evidence="4">4.2.3.1</ecNumber>
    </recommendedName>
</protein>
<feature type="non-terminal residue" evidence="9">
    <location>
        <position position="473"/>
    </location>
</feature>
<dbReference type="AlphaFoldDB" id="A0A0F9AHD6"/>
<comment type="similarity">
    <text evidence="3">Belongs to the threonine synthase family.</text>
</comment>